<reference evidence="1 2" key="1">
    <citation type="submission" date="2020-02" db="EMBL/GenBank/DDBJ databases">
        <authorList>
            <person name="Ma Q."/>
            <person name="Huang Y."/>
            <person name="Song X."/>
            <person name="Pei D."/>
        </authorList>
    </citation>
    <scope>NUCLEOTIDE SEQUENCE [LARGE SCALE GENOMIC DNA]</scope>
    <source>
        <strain evidence="1">Sxm20200214</strain>
        <tissue evidence="1">Leaf</tissue>
    </source>
</reference>
<accession>A0A8X7P251</accession>
<sequence length="51" mass="6193">MCKYGLLKLSSKLHQKNFLTNKLKRSFGYKKRKFEDHFISFRWVLTILATQ</sequence>
<keyword evidence="2" id="KW-1185">Reference proteome</keyword>
<comment type="caution">
    <text evidence="1">The sequence shown here is derived from an EMBL/GenBank/DDBJ whole genome shotgun (WGS) entry which is preliminary data.</text>
</comment>
<proteinExistence type="predicted"/>
<dbReference type="AlphaFoldDB" id="A0A8X7P251"/>
<name>A0A8X7P251_BRACI</name>
<evidence type="ECO:0000313" key="2">
    <source>
        <dbReference type="Proteomes" id="UP000886595"/>
    </source>
</evidence>
<dbReference type="EMBL" id="JAAMPC010000335">
    <property type="protein sequence ID" value="KAG2242847.1"/>
    <property type="molecule type" value="Genomic_DNA"/>
</dbReference>
<protein>
    <submittedName>
        <fullName evidence="1">Uncharacterized protein</fullName>
    </submittedName>
</protein>
<evidence type="ECO:0000313" key="1">
    <source>
        <dbReference type="EMBL" id="KAG2242847.1"/>
    </source>
</evidence>
<dbReference type="Proteomes" id="UP000886595">
    <property type="component" value="Unassembled WGS sequence"/>
</dbReference>
<gene>
    <name evidence="1" type="ORF">Bca52824_095309</name>
</gene>
<organism evidence="1 2">
    <name type="scientific">Brassica carinata</name>
    <name type="common">Ethiopian mustard</name>
    <name type="synonym">Abyssinian cabbage</name>
    <dbReference type="NCBI Taxonomy" id="52824"/>
    <lineage>
        <taxon>Eukaryota</taxon>
        <taxon>Viridiplantae</taxon>
        <taxon>Streptophyta</taxon>
        <taxon>Embryophyta</taxon>
        <taxon>Tracheophyta</taxon>
        <taxon>Spermatophyta</taxon>
        <taxon>Magnoliopsida</taxon>
        <taxon>eudicotyledons</taxon>
        <taxon>Gunneridae</taxon>
        <taxon>Pentapetalae</taxon>
        <taxon>rosids</taxon>
        <taxon>malvids</taxon>
        <taxon>Brassicales</taxon>
        <taxon>Brassicaceae</taxon>
        <taxon>Brassiceae</taxon>
        <taxon>Brassica</taxon>
    </lineage>
</organism>
<feature type="non-terminal residue" evidence="1">
    <location>
        <position position="51"/>
    </location>
</feature>